<organism evidence="1 2">
    <name type="scientific">Clostridium tetani</name>
    <dbReference type="NCBI Taxonomy" id="1513"/>
    <lineage>
        <taxon>Bacteria</taxon>
        <taxon>Bacillati</taxon>
        <taxon>Bacillota</taxon>
        <taxon>Clostridia</taxon>
        <taxon>Eubacteriales</taxon>
        <taxon>Clostridiaceae</taxon>
        <taxon>Clostridium</taxon>
    </lineage>
</organism>
<dbReference type="RefSeq" id="WP_039261732.1">
    <property type="nucleotide sequence ID" value="NZ_JSWD01000087.1"/>
</dbReference>
<dbReference type="EMBL" id="QMAU01000027">
    <property type="protein sequence ID" value="RXI56933.1"/>
    <property type="molecule type" value="Genomic_DNA"/>
</dbReference>
<sequence>MNTVEKLLALDAGELEMPTKEVTLKLGKLGGQEFTFTCKAVNPEKVAKIQDKLIDLNKKGNIQGTNLGETKLLTVMEGCSDTFRNKDLLEHFNAPTPKELINKLLLAGEIDELYNTINELNGYEQDEEEEEEIKNL</sequence>
<dbReference type="Gene3D" id="3.30.2220.30">
    <property type="match status" value="1"/>
</dbReference>
<evidence type="ECO:0000313" key="1">
    <source>
        <dbReference type="EMBL" id="RXI56933.1"/>
    </source>
</evidence>
<dbReference type="InterPro" id="IPR014986">
    <property type="entry name" value="XkdN-like"/>
</dbReference>
<gene>
    <name evidence="1" type="ORF">DP131_06445</name>
</gene>
<evidence type="ECO:0000313" key="2">
    <source>
        <dbReference type="Proteomes" id="UP000290273"/>
    </source>
</evidence>
<accession>A0ABY0EQ03</accession>
<proteinExistence type="predicted"/>
<comment type="caution">
    <text evidence="1">The sequence shown here is derived from an EMBL/GenBank/DDBJ whole genome shotgun (WGS) entry which is preliminary data.</text>
</comment>
<name>A0ABY0EQ03_CLOTA</name>
<protein>
    <submittedName>
        <fullName evidence="1">XkdN-like protein</fullName>
    </submittedName>
</protein>
<dbReference type="Proteomes" id="UP000290273">
    <property type="component" value="Unassembled WGS sequence"/>
</dbReference>
<dbReference type="InterPro" id="IPR038559">
    <property type="entry name" value="XkdN-like_sf"/>
</dbReference>
<reference evidence="1 2" key="1">
    <citation type="submission" date="2018-06" db="EMBL/GenBank/DDBJ databases">
        <title>Genome conservation of Clostridium tetani.</title>
        <authorList>
            <person name="Bruggemann H."/>
            <person name="Popoff M.R."/>
        </authorList>
    </citation>
    <scope>NUCLEOTIDE SEQUENCE [LARGE SCALE GENOMIC DNA]</scope>
    <source>
        <strain evidence="1 2">63.05</strain>
    </source>
</reference>
<dbReference type="Pfam" id="PF08890">
    <property type="entry name" value="Phage_TAC_5"/>
    <property type="match status" value="1"/>
</dbReference>